<sequence length="54" mass="6092">MTRESQSNEVDGDRKQEKAQQVPESLKKLNEQGEQPRPENDVQPDPDSEADAGR</sequence>
<dbReference type="Proteomes" id="UP000635983">
    <property type="component" value="Unassembled WGS sequence"/>
</dbReference>
<dbReference type="AlphaFoldDB" id="A0A917PUH1"/>
<proteinExistence type="predicted"/>
<feature type="region of interest" description="Disordered" evidence="1">
    <location>
        <begin position="1"/>
        <end position="54"/>
    </location>
</feature>
<accession>A0A917PUH1</accession>
<evidence type="ECO:0000313" key="3">
    <source>
        <dbReference type="Proteomes" id="UP000635983"/>
    </source>
</evidence>
<reference evidence="2" key="2">
    <citation type="submission" date="2020-09" db="EMBL/GenBank/DDBJ databases">
        <authorList>
            <person name="Sun Q."/>
            <person name="Ohkuma M."/>
        </authorList>
    </citation>
    <scope>NUCLEOTIDE SEQUENCE</scope>
    <source>
        <strain evidence="2">JCM 30078</strain>
    </source>
</reference>
<dbReference type="EMBL" id="BMPO01000003">
    <property type="protein sequence ID" value="GGJ92227.1"/>
    <property type="molecule type" value="Genomic_DNA"/>
</dbReference>
<organism evidence="2 3">
    <name type="scientific">Pseudomonas matsuisoli</name>
    <dbReference type="NCBI Taxonomy" id="1515666"/>
    <lineage>
        <taxon>Bacteria</taxon>
        <taxon>Pseudomonadati</taxon>
        <taxon>Pseudomonadota</taxon>
        <taxon>Gammaproteobacteria</taxon>
        <taxon>Pseudomonadales</taxon>
        <taxon>Pseudomonadaceae</taxon>
        <taxon>Pseudomonas</taxon>
    </lineage>
</organism>
<feature type="compositionally biased region" description="Basic and acidic residues" evidence="1">
    <location>
        <begin position="25"/>
        <end position="40"/>
    </location>
</feature>
<name>A0A917PUH1_9PSED</name>
<feature type="compositionally biased region" description="Acidic residues" evidence="1">
    <location>
        <begin position="42"/>
        <end position="54"/>
    </location>
</feature>
<gene>
    <name evidence="2" type="ORF">GCM10009304_17520</name>
</gene>
<protein>
    <submittedName>
        <fullName evidence="2">Uncharacterized protein</fullName>
    </submittedName>
</protein>
<evidence type="ECO:0000313" key="2">
    <source>
        <dbReference type="EMBL" id="GGJ92227.1"/>
    </source>
</evidence>
<evidence type="ECO:0000256" key="1">
    <source>
        <dbReference type="SAM" id="MobiDB-lite"/>
    </source>
</evidence>
<dbReference type="RefSeq" id="WP_188982810.1">
    <property type="nucleotide sequence ID" value="NZ_BMPO01000003.1"/>
</dbReference>
<keyword evidence="3" id="KW-1185">Reference proteome</keyword>
<comment type="caution">
    <text evidence="2">The sequence shown here is derived from an EMBL/GenBank/DDBJ whole genome shotgun (WGS) entry which is preliminary data.</text>
</comment>
<reference evidence="2" key="1">
    <citation type="journal article" date="2014" name="Int. J. Syst. Evol. Microbiol.">
        <title>Complete genome sequence of Corynebacterium casei LMG S-19264T (=DSM 44701T), isolated from a smear-ripened cheese.</title>
        <authorList>
            <consortium name="US DOE Joint Genome Institute (JGI-PGF)"/>
            <person name="Walter F."/>
            <person name="Albersmeier A."/>
            <person name="Kalinowski J."/>
            <person name="Ruckert C."/>
        </authorList>
    </citation>
    <scope>NUCLEOTIDE SEQUENCE</scope>
    <source>
        <strain evidence="2">JCM 30078</strain>
    </source>
</reference>